<evidence type="ECO:0000259" key="3">
    <source>
        <dbReference type="Pfam" id="PF00905"/>
    </source>
</evidence>
<protein>
    <submittedName>
        <fullName evidence="5">BlaR1 family beta-lactam sensor/signal transducer</fullName>
    </submittedName>
</protein>
<feature type="transmembrane region" description="Helical" evidence="2">
    <location>
        <begin position="42"/>
        <end position="63"/>
    </location>
</feature>
<keyword evidence="2" id="KW-0812">Transmembrane</keyword>
<dbReference type="RefSeq" id="WP_118040182.1">
    <property type="nucleotide sequence ID" value="NZ_BQNJ01000002.1"/>
</dbReference>
<evidence type="ECO:0000313" key="6">
    <source>
        <dbReference type="Proteomes" id="UP001055091"/>
    </source>
</evidence>
<evidence type="ECO:0000259" key="4">
    <source>
        <dbReference type="Pfam" id="PF05569"/>
    </source>
</evidence>
<dbReference type="AlphaFoldDB" id="A0AA37JKB2"/>
<keyword evidence="2" id="KW-1133">Transmembrane helix</keyword>
<evidence type="ECO:0000256" key="2">
    <source>
        <dbReference type="SAM" id="Phobius"/>
    </source>
</evidence>
<name>A0AA37JKB2_9FIRM</name>
<proteinExistence type="inferred from homology"/>
<dbReference type="CDD" id="cd07341">
    <property type="entry name" value="M56_BlaR1_MecR1_like"/>
    <property type="match status" value="1"/>
</dbReference>
<feature type="domain" description="Peptidase M56" evidence="4">
    <location>
        <begin position="9"/>
        <end position="310"/>
    </location>
</feature>
<dbReference type="EMBL" id="BQNJ01000002">
    <property type="protein sequence ID" value="GKH02779.1"/>
    <property type="molecule type" value="Genomic_DNA"/>
</dbReference>
<comment type="similarity">
    <text evidence="1">Belongs to the peptidase M56 family.</text>
</comment>
<feature type="transmembrane region" description="Helical" evidence="2">
    <location>
        <begin position="6"/>
        <end position="30"/>
    </location>
</feature>
<keyword evidence="2" id="KW-0472">Membrane</keyword>
<dbReference type="InterPro" id="IPR001460">
    <property type="entry name" value="PCN-bd_Tpept"/>
</dbReference>
<dbReference type="Pfam" id="PF00905">
    <property type="entry name" value="Transpeptidase"/>
    <property type="match status" value="1"/>
</dbReference>
<dbReference type="NCBIfam" id="NF000326">
    <property type="entry name" value="blaR1_generic"/>
    <property type="match status" value="1"/>
</dbReference>
<organism evidence="5 6">
    <name type="scientific">Hungatella hathewayi</name>
    <dbReference type="NCBI Taxonomy" id="154046"/>
    <lineage>
        <taxon>Bacteria</taxon>
        <taxon>Bacillati</taxon>
        <taxon>Bacillota</taxon>
        <taxon>Clostridia</taxon>
        <taxon>Lachnospirales</taxon>
        <taxon>Lachnospiraceae</taxon>
        <taxon>Hungatella</taxon>
    </lineage>
</organism>
<dbReference type="PANTHER" id="PTHR34978:SF3">
    <property type="entry name" value="SLR0241 PROTEIN"/>
    <property type="match status" value="1"/>
</dbReference>
<dbReference type="Pfam" id="PF05569">
    <property type="entry name" value="Peptidase_M56"/>
    <property type="match status" value="1"/>
</dbReference>
<evidence type="ECO:0000256" key="1">
    <source>
        <dbReference type="ARBA" id="ARBA00011075"/>
    </source>
</evidence>
<dbReference type="InterPro" id="IPR012338">
    <property type="entry name" value="Beta-lactam/transpept-like"/>
</dbReference>
<dbReference type="GO" id="GO:0008658">
    <property type="term" value="F:penicillin binding"/>
    <property type="evidence" value="ECO:0007669"/>
    <property type="project" value="InterPro"/>
</dbReference>
<feature type="transmembrane region" description="Helical" evidence="2">
    <location>
        <begin position="228"/>
        <end position="247"/>
    </location>
</feature>
<dbReference type="Proteomes" id="UP001055091">
    <property type="component" value="Unassembled WGS sequence"/>
</dbReference>
<dbReference type="InterPro" id="IPR008756">
    <property type="entry name" value="Peptidase_M56"/>
</dbReference>
<dbReference type="InterPro" id="IPR052173">
    <property type="entry name" value="Beta-lactam_resp_regulator"/>
</dbReference>
<reference evidence="5" key="1">
    <citation type="submission" date="2022-01" db="EMBL/GenBank/DDBJ databases">
        <title>Novel bile acid biosynthetic pathways are enriched in the microbiome of centenarians.</title>
        <authorList>
            <person name="Sato Y."/>
            <person name="Atarashi K."/>
            <person name="Plichta R.D."/>
            <person name="Arai Y."/>
            <person name="Sasajima S."/>
            <person name="Kearney M.S."/>
            <person name="Suda W."/>
            <person name="Takeshita K."/>
            <person name="Sasaki T."/>
            <person name="Okamoto S."/>
            <person name="Skelly N.A."/>
            <person name="Okamura Y."/>
            <person name="Vlamakis H."/>
            <person name="Li Y."/>
            <person name="Tanoue T."/>
            <person name="Takei H."/>
            <person name="Nittono H."/>
            <person name="Narushima S."/>
            <person name="Irie J."/>
            <person name="Itoh H."/>
            <person name="Moriya K."/>
            <person name="Sugiura Y."/>
            <person name="Suematsu M."/>
            <person name="Moritoki N."/>
            <person name="Shibata S."/>
            <person name="Littman R.D."/>
            <person name="Fischbach A.M."/>
            <person name="Uwamino Y."/>
            <person name="Inoue T."/>
            <person name="Honda A."/>
            <person name="Hattori M."/>
            <person name="Murai T."/>
            <person name="Xavier J.R."/>
            <person name="Hirose N."/>
            <person name="Honda K."/>
        </authorList>
    </citation>
    <scope>NUCLEOTIDE SEQUENCE</scope>
    <source>
        <strain evidence="5">CE91-St55</strain>
    </source>
</reference>
<comment type="caution">
    <text evidence="5">The sequence shown here is derived from an EMBL/GenBank/DDBJ whole genome shotgun (WGS) entry which is preliminary data.</text>
</comment>
<feature type="transmembrane region" description="Helical" evidence="2">
    <location>
        <begin position="113"/>
        <end position="135"/>
    </location>
</feature>
<sequence>MAESLLLYLLQSSAAIAVSGGIILFIRNVFYRHLTAEIRYRLWFLLLFLAAAPFLAAAFPGAARLADRLIGLRFPAAGDPGQTGALGTAGNNFTASGILNDFSISVSREIPGFWAAALICLWGGGTVILTVLTLISAIRVNHLKRTSLPVQDDVLRNLYADCIRQLGIRRKIPLRFSPLLHSPVTAGTAAPCVLLPDSQLSGLSENEIRCILLHELHHYKHKDLICGAFFRILLIFYWFHPMVWLALKEMVSDREIACDTAVLSLLGENASVDYGTALLHFAARLSHLTFGQTAGIGGSRKEIRKRISFIASYRRESGGKRIKSRMLYLLTAALVLCTTPSVSALACASDRYTEALPRTDQEDLSEYFGQLDGSFVLYDASENRYLISNEEDARTRVSPNSTYKIYSALMALDAGIITGTDSAMDWNGETYPFESWNRDQNLNSAMANSVNWYFMDLDHRRGWDSTRQVLTSLSYGNMDFSGGPSRFWLESSLKISPLEQVKLLAGLSGHTLPFSDNGMETVQNALFLSSDGTSSLYGKTGTGTVDGKNTNGWFIGFVESVHGPYSFAVHISGEDGATGAKAGEIALDILKAKKLYGGN</sequence>
<dbReference type="PANTHER" id="PTHR34978">
    <property type="entry name" value="POSSIBLE SENSOR-TRANSDUCER PROTEIN BLAR"/>
    <property type="match status" value="1"/>
</dbReference>
<accession>A0AA37JKB2</accession>
<evidence type="ECO:0000313" key="5">
    <source>
        <dbReference type="EMBL" id="GKH02779.1"/>
    </source>
</evidence>
<gene>
    <name evidence="5" type="primary">blaR</name>
    <name evidence="5" type="ORF">CE91St55_47600</name>
</gene>
<feature type="domain" description="Penicillin-binding protein transpeptidase" evidence="3">
    <location>
        <begin position="373"/>
        <end position="591"/>
    </location>
</feature>
<dbReference type="SUPFAM" id="SSF56601">
    <property type="entry name" value="beta-lactamase/transpeptidase-like"/>
    <property type="match status" value="1"/>
</dbReference>
<dbReference type="Gene3D" id="3.40.710.10">
    <property type="entry name" value="DD-peptidase/beta-lactamase superfamily"/>
    <property type="match status" value="1"/>
</dbReference>